<dbReference type="Proteomes" id="UP000001805">
    <property type="component" value="Chromosome 6, Linkage Group II"/>
</dbReference>
<evidence type="ECO:0000313" key="3">
    <source>
        <dbReference type="Proteomes" id="UP000001805"/>
    </source>
</evidence>
<reference evidence="2 3" key="1">
    <citation type="journal article" date="2003" name="Nature">
        <title>The genome sequence of the filamentous fungus Neurospora crassa.</title>
        <authorList>
            <person name="Galagan J.E."/>
            <person name="Calvo S.E."/>
            <person name="Borkovich K.A."/>
            <person name="Selker E.U."/>
            <person name="Read N.D."/>
            <person name="Jaffe D."/>
            <person name="FitzHugh W."/>
            <person name="Ma L.J."/>
            <person name="Smirnov S."/>
            <person name="Purcell S."/>
            <person name="Rehman B."/>
            <person name="Elkins T."/>
            <person name="Engels R."/>
            <person name="Wang S."/>
            <person name="Nielsen C.B."/>
            <person name="Butler J."/>
            <person name="Endrizzi M."/>
            <person name="Qui D."/>
            <person name="Ianakiev P."/>
            <person name="Bell-Pedersen D."/>
            <person name="Nelson M.A."/>
            <person name="Werner-Washburne M."/>
            <person name="Selitrennikoff C.P."/>
            <person name="Kinsey J.A."/>
            <person name="Braun E.L."/>
            <person name="Zelter A."/>
            <person name="Schulte U."/>
            <person name="Kothe G.O."/>
            <person name="Jedd G."/>
            <person name="Mewes W."/>
            <person name="Staben C."/>
            <person name="Marcotte E."/>
            <person name="Greenberg D."/>
            <person name="Roy A."/>
            <person name="Foley K."/>
            <person name="Naylor J."/>
            <person name="Stange-Thomann N."/>
            <person name="Barrett R."/>
            <person name="Gnerre S."/>
            <person name="Kamal M."/>
            <person name="Kamvysselis M."/>
            <person name="Mauceli E."/>
            <person name="Bielke C."/>
            <person name="Rudd S."/>
            <person name="Frishman D."/>
            <person name="Krystofova S."/>
            <person name="Rasmussen C."/>
            <person name="Metzenberg R.L."/>
            <person name="Perkins D.D."/>
            <person name="Kroken S."/>
            <person name="Cogoni C."/>
            <person name="Macino G."/>
            <person name="Catcheside D."/>
            <person name="Li W."/>
            <person name="Pratt R.J."/>
            <person name="Osmani S.A."/>
            <person name="DeSouza C.P."/>
            <person name="Glass L."/>
            <person name="Orbach M.J."/>
            <person name="Berglund J.A."/>
            <person name="Voelker R."/>
            <person name="Yarden O."/>
            <person name="Plamann M."/>
            <person name="Seiler S."/>
            <person name="Dunlap J."/>
            <person name="Radford A."/>
            <person name="Aramayo R."/>
            <person name="Natvig D.O."/>
            <person name="Alex L.A."/>
            <person name="Mannhaupt G."/>
            <person name="Ebbole D.J."/>
            <person name="Freitag M."/>
            <person name="Paulsen I."/>
            <person name="Sachs M.S."/>
            <person name="Lander E.S."/>
            <person name="Nusbaum C."/>
            <person name="Birren B."/>
        </authorList>
    </citation>
    <scope>NUCLEOTIDE SEQUENCE [LARGE SCALE GENOMIC DNA]</scope>
    <source>
        <strain evidence="3">ATCC 24698 / 74-OR23-1A / CBS 708.71 / DSM 1257 / FGSC 987</strain>
    </source>
</reference>
<dbReference type="InParanoid" id="Q1K512"/>
<sequence length="436" mass="50217">MTTLTEFHLFRYFPEEIRFMIWTLALRPLDRPGVHIFDVVETITQLDRENHPHLPRLIGPGYSDLWGLFVPPSLLPQPTWTPPLNYRCSWVSSLSTYVVPGNVNLRAMTPHSYAFASPLSSRKKPDVCSTYLLDGGLWTACKESRRAIQQAFGSRKLNKPFTTALYRGNDSRRRHAFTVFQGRDLFIYRPIHKDRQGFLAPGWEPATIFKPVSRWGRVLCGEPNRLRGHYQPNYRQLDKLGHYQDHMAIEWDSSWVFDDAAFEELTRGLISTSLQRGRIWFVDYGLRPISENFALSNLDVAWKKKKGGTSEVFEDAQGGRYVEVYFSKIRLDLHTGERISSEIFDGTGFFVSPDGSLKILEPLLRRDLPELLAERLRLSGEGIGGEKNWAQWGILAYLPPGFEEGKQRPNASPRTGRQETVKERMERLGPRFWLLG</sequence>
<dbReference type="RefSeq" id="XP_956363.1">
    <property type="nucleotide sequence ID" value="XM_951270.2"/>
</dbReference>
<dbReference type="VEuPathDB" id="FungiDB:NCU03474"/>
<evidence type="ECO:0000313" key="2">
    <source>
        <dbReference type="EMBL" id="EAA27127.1"/>
    </source>
</evidence>
<dbReference type="OrthoDB" id="3596450at2759"/>
<feature type="region of interest" description="Disordered" evidence="1">
    <location>
        <begin position="403"/>
        <end position="422"/>
    </location>
</feature>
<name>Q1K512_NEUCR</name>
<dbReference type="PaxDb" id="5141-EFNCRP00000002563"/>
<organism evidence="2 3">
    <name type="scientific">Neurospora crassa (strain ATCC 24698 / 74-OR23-1A / CBS 708.71 / DSM 1257 / FGSC 987)</name>
    <dbReference type="NCBI Taxonomy" id="367110"/>
    <lineage>
        <taxon>Eukaryota</taxon>
        <taxon>Fungi</taxon>
        <taxon>Dikarya</taxon>
        <taxon>Ascomycota</taxon>
        <taxon>Pezizomycotina</taxon>
        <taxon>Sordariomycetes</taxon>
        <taxon>Sordariomycetidae</taxon>
        <taxon>Sordariales</taxon>
        <taxon>Sordariaceae</taxon>
        <taxon>Neurospora</taxon>
    </lineage>
</organism>
<dbReference type="KEGG" id="ncr:NCU03474"/>
<proteinExistence type="predicted"/>
<protein>
    <submittedName>
        <fullName evidence="2">Uncharacterized protein</fullName>
    </submittedName>
</protein>
<accession>Q1K512</accession>
<dbReference type="GeneID" id="3872510"/>
<dbReference type="AlphaFoldDB" id="Q1K512"/>
<gene>
    <name evidence="2" type="ORF">NCU03474</name>
</gene>
<dbReference type="HOGENOM" id="CLU_041455_0_0_1"/>
<dbReference type="OMA" id="DHMAIEW"/>
<keyword evidence="3" id="KW-1185">Reference proteome</keyword>
<dbReference type="EMBL" id="CM002237">
    <property type="protein sequence ID" value="EAA27127.1"/>
    <property type="molecule type" value="Genomic_DNA"/>
</dbReference>
<evidence type="ECO:0000256" key="1">
    <source>
        <dbReference type="SAM" id="MobiDB-lite"/>
    </source>
</evidence>